<feature type="region of interest" description="Disordered" evidence="1">
    <location>
        <begin position="149"/>
        <end position="174"/>
    </location>
</feature>
<dbReference type="InterPro" id="IPR001683">
    <property type="entry name" value="PX_dom"/>
</dbReference>
<dbReference type="PANTHER" id="PTHR22775:SF48">
    <property type="entry name" value="SORTING NEXIN-25"/>
    <property type="match status" value="1"/>
</dbReference>
<sequence length="527" mass="61196">VFECVYAQLVLPWYCVPEPREQQPLHQVLGREVDFIIDRIVEYGKDFDICQAVVGSIRILTQHLHNAKMPDFGLLVKWLSDPDNLNQLVLSQLDSASPKGSVDDLCGSDPENKLKQGWSKFVDKMKSKKVKKKKMKKMEQELIMRMIVNQDNGSNDDDVSSREGSIHSQQDSDREDIDLENYLTTVQEDMMEFKLSYEMWRVGRWAVSIPHADWEEDELTFTVHLEENNSPENLQWDIRKSYMEVIYFRNRWQVSQDSTSLPSVLPLEESEVNDDVIEEVRVSVEHFLQELVSHNMIGHTQPVFQFLCPLDKLLNEEEHYEGVWGLLSGLAYLLTPGQEEEEKKEKLCLRMSAGANKPKGKELSALPKEEEVQGQRSQVDWEQLEATKAIFDLLKEISNSILLNIFDAILKPVMPILKKVNSFLNKMNPSEVQMAAYIDMLREKQWPESQTTAPPPPPRTEEEKNQTKERAHELINARDSNYLILKKTDMESVFNLFQDGEENKKLVYIILSFLLREFFPNEHSFNV</sequence>
<dbReference type="Pfam" id="PF08628">
    <property type="entry name" value="Nexin_C"/>
    <property type="match status" value="1"/>
</dbReference>
<keyword evidence="5" id="KW-1185">Reference proteome</keyword>
<feature type="region of interest" description="Disordered" evidence="1">
    <location>
        <begin position="446"/>
        <end position="470"/>
    </location>
</feature>
<feature type="compositionally biased region" description="Basic and acidic residues" evidence="1">
    <location>
        <begin position="459"/>
        <end position="470"/>
    </location>
</feature>
<dbReference type="SUPFAM" id="SSF64268">
    <property type="entry name" value="PX domain"/>
    <property type="match status" value="1"/>
</dbReference>
<accession>A0A3P8V517</accession>
<reference evidence="4 5" key="1">
    <citation type="journal article" date="2014" name="Nat. Genet.">
        <title>Whole-genome sequence of a flatfish provides insights into ZW sex chromosome evolution and adaptation to a benthic lifestyle.</title>
        <authorList>
            <person name="Chen S."/>
            <person name="Zhang G."/>
            <person name="Shao C."/>
            <person name="Huang Q."/>
            <person name="Liu G."/>
            <person name="Zhang P."/>
            <person name="Song W."/>
            <person name="An N."/>
            <person name="Chalopin D."/>
            <person name="Volff J.N."/>
            <person name="Hong Y."/>
            <person name="Li Q."/>
            <person name="Sha Z."/>
            <person name="Zhou H."/>
            <person name="Xie M."/>
            <person name="Yu Q."/>
            <person name="Liu Y."/>
            <person name="Xiang H."/>
            <person name="Wang N."/>
            <person name="Wu K."/>
            <person name="Yang C."/>
            <person name="Zhou Q."/>
            <person name="Liao X."/>
            <person name="Yang L."/>
            <person name="Hu Q."/>
            <person name="Zhang J."/>
            <person name="Meng L."/>
            <person name="Jin L."/>
            <person name="Tian Y."/>
            <person name="Lian J."/>
            <person name="Yang J."/>
            <person name="Miao G."/>
            <person name="Liu S."/>
            <person name="Liang Z."/>
            <person name="Yan F."/>
            <person name="Li Y."/>
            <person name="Sun B."/>
            <person name="Zhang H."/>
            <person name="Zhang J."/>
            <person name="Zhu Y."/>
            <person name="Du M."/>
            <person name="Zhao Y."/>
            <person name="Schartl M."/>
            <person name="Tang Q."/>
            <person name="Wang J."/>
        </authorList>
    </citation>
    <scope>NUCLEOTIDE SEQUENCE</scope>
</reference>
<dbReference type="GO" id="GO:0035091">
    <property type="term" value="F:phosphatidylinositol binding"/>
    <property type="evidence" value="ECO:0007669"/>
    <property type="project" value="InterPro"/>
</dbReference>
<dbReference type="GO" id="GO:0005768">
    <property type="term" value="C:endosome"/>
    <property type="evidence" value="ECO:0007669"/>
    <property type="project" value="TreeGrafter"/>
</dbReference>
<evidence type="ECO:0000313" key="5">
    <source>
        <dbReference type="Proteomes" id="UP000265120"/>
    </source>
</evidence>
<dbReference type="Ensembl" id="ENSCSET00000007559.1">
    <property type="protein sequence ID" value="ENSCSEP00000007480.1"/>
    <property type="gene ID" value="ENSCSEG00000004828.1"/>
</dbReference>
<dbReference type="Proteomes" id="UP000265120">
    <property type="component" value="Chromosome 15"/>
</dbReference>
<dbReference type="AlphaFoldDB" id="A0A3P8V517"/>
<dbReference type="PANTHER" id="PTHR22775">
    <property type="entry name" value="SORTING NEXIN"/>
    <property type="match status" value="1"/>
</dbReference>
<dbReference type="Gene3D" id="3.30.1520.10">
    <property type="entry name" value="Phox-like domain"/>
    <property type="match status" value="1"/>
</dbReference>
<evidence type="ECO:0000256" key="1">
    <source>
        <dbReference type="SAM" id="MobiDB-lite"/>
    </source>
</evidence>
<dbReference type="InParanoid" id="A0A3P8V517"/>
<feature type="domain" description="PX" evidence="2">
    <location>
        <begin position="231"/>
        <end position="307"/>
    </location>
</feature>
<organism evidence="4 5">
    <name type="scientific">Cynoglossus semilaevis</name>
    <name type="common">Tongue sole</name>
    <dbReference type="NCBI Taxonomy" id="244447"/>
    <lineage>
        <taxon>Eukaryota</taxon>
        <taxon>Metazoa</taxon>
        <taxon>Chordata</taxon>
        <taxon>Craniata</taxon>
        <taxon>Vertebrata</taxon>
        <taxon>Euteleostomi</taxon>
        <taxon>Actinopterygii</taxon>
        <taxon>Neopterygii</taxon>
        <taxon>Teleostei</taxon>
        <taxon>Neoteleostei</taxon>
        <taxon>Acanthomorphata</taxon>
        <taxon>Carangaria</taxon>
        <taxon>Pleuronectiformes</taxon>
        <taxon>Pleuronectoidei</taxon>
        <taxon>Cynoglossidae</taxon>
        <taxon>Cynoglossinae</taxon>
        <taxon>Cynoglossus</taxon>
    </lineage>
</organism>
<proteinExistence type="predicted"/>
<dbReference type="InterPro" id="IPR036871">
    <property type="entry name" value="PX_dom_sf"/>
</dbReference>
<evidence type="ECO:0000259" key="3">
    <source>
        <dbReference type="Pfam" id="PF08628"/>
    </source>
</evidence>
<evidence type="ECO:0000313" key="4">
    <source>
        <dbReference type="Ensembl" id="ENSCSEP00000007480.1"/>
    </source>
</evidence>
<reference evidence="4" key="2">
    <citation type="submission" date="2025-08" db="UniProtKB">
        <authorList>
            <consortium name="Ensembl"/>
        </authorList>
    </citation>
    <scope>IDENTIFICATION</scope>
</reference>
<reference evidence="4" key="3">
    <citation type="submission" date="2025-09" db="UniProtKB">
        <authorList>
            <consortium name="Ensembl"/>
        </authorList>
    </citation>
    <scope>IDENTIFICATION</scope>
</reference>
<dbReference type="OMA" id="QMAAYID"/>
<feature type="domain" description="Sorting nexin C-terminal" evidence="3">
    <location>
        <begin position="416"/>
        <end position="475"/>
    </location>
</feature>
<name>A0A3P8V517_CYNSE</name>
<dbReference type="Pfam" id="PF00787">
    <property type="entry name" value="PX"/>
    <property type="match status" value="1"/>
</dbReference>
<evidence type="ECO:0000259" key="2">
    <source>
        <dbReference type="Pfam" id="PF00787"/>
    </source>
</evidence>
<protein>
    <submittedName>
        <fullName evidence="4">Si:rp71-46j2.7</fullName>
    </submittedName>
</protein>
<dbReference type="InterPro" id="IPR013937">
    <property type="entry name" value="Sorting_nexin_C"/>
</dbReference>
<dbReference type="GeneTree" id="ENSGT00940000166047"/>